<dbReference type="AlphaFoldDB" id="A0A4V1WT24"/>
<reference evidence="2 5" key="2">
    <citation type="journal article" date="2019" name="bioRxiv">
        <title>Genomics, evolutionary history and diagnostics of the Alternaria alternata species group including apple and Asian pear pathotypes.</title>
        <authorList>
            <person name="Armitage A.D."/>
            <person name="Cockerton H.M."/>
            <person name="Sreenivasaprasad S."/>
            <person name="Woodhall J.W."/>
            <person name="Lane C.R."/>
            <person name="Harrison R.J."/>
            <person name="Clarkson J.P."/>
        </authorList>
    </citation>
    <scope>NUCLEOTIDE SEQUENCE</scope>
    <source>
        <strain evidence="2">FERA 1164</strain>
        <strain evidence="5">FERA 635</strain>
    </source>
</reference>
<dbReference type="Proteomes" id="UP000292340">
    <property type="component" value="Unassembled WGS sequence"/>
</dbReference>
<dbReference type="PANTHER" id="PTHR37543">
    <property type="entry name" value="CCCH ZINC FINGER DNA BINDING PROTEIN (AFU_ORTHOLOGUE AFUA_5G12760)"/>
    <property type="match status" value="1"/>
</dbReference>
<organism evidence="2 4">
    <name type="scientific">Alternaria tenuissima</name>
    <dbReference type="NCBI Taxonomy" id="119927"/>
    <lineage>
        <taxon>Eukaryota</taxon>
        <taxon>Fungi</taxon>
        <taxon>Dikarya</taxon>
        <taxon>Ascomycota</taxon>
        <taxon>Pezizomycotina</taxon>
        <taxon>Dothideomycetes</taxon>
        <taxon>Pleosporomycetidae</taxon>
        <taxon>Pleosporales</taxon>
        <taxon>Pleosporineae</taxon>
        <taxon>Pleosporaceae</taxon>
        <taxon>Alternaria</taxon>
        <taxon>Alternaria sect. Alternaria</taxon>
        <taxon>Alternaria alternata complex</taxon>
    </lineage>
</organism>
<dbReference type="EMBL" id="PDXB01000140">
    <property type="protein sequence ID" value="RYN15508.1"/>
    <property type="molecule type" value="Genomic_DNA"/>
</dbReference>
<protein>
    <recommendedName>
        <fullName evidence="1">DUF7923 domain-containing protein</fullName>
    </recommendedName>
</protein>
<proteinExistence type="predicted"/>
<dbReference type="Pfam" id="PF25540">
    <property type="entry name" value="DUF7923"/>
    <property type="match status" value="1"/>
</dbReference>
<dbReference type="OrthoDB" id="3677096at2759"/>
<dbReference type="PANTHER" id="PTHR37543:SF1">
    <property type="entry name" value="CCCH ZINC FINGER DNA BINDING PROTEIN (AFU_ORTHOLOGUE AFUA_5G12760)"/>
    <property type="match status" value="1"/>
</dbReference>
<dbReference type="InterPro" id="IPR057683">
    <property type="entry name" value="DUF7923"/>
</dbReference>
<reference evidence="2" key="1">
    <citation type="submission" date="2017-10" db="EMBL/GenBank/DDBJ databases">
        <authorList>
            <person name="Armitage A.D."/>
            <person name="Barbara D.J."/>
            <person name="Woodhall J.W."/>
            <person name="Sreenivasaprasad S."/>
            <person name="Lane C.R."/>
            <person name="Clarkson J.P."/>
            <person name="Harrison R.J."/>
        </authorList>
    </citation>
    <scope>NUCLEOTIDE SEQUENCE</scope>
    <source>
        <strain evidence="2">FERA 1164</strain>
        <strain evidence="3">FERA 635</strain>
    </source>
</reference>
<dbReference type="EMBL" id="PDXF01000252">
    <property type="protein sequence ID" value="RYN82542.1"/>
    <property type="molecule type" value="Genomic_DNA"/>
</dbReference>
<evidence type="ECO:0000313" key="5">
    <source>
        <dbReference type="Proteomes" id="UP000293195"/>
    </source>
</evidence>
<evidence type="ECO:0000259" key="1">
    <source>
        <dbReference type="Pfam" id="PF25540"/>
    </source>
</evidence>
<name>A0A4V1WT24_9PLEO</name>
<feature type="domain" description="DUF7923" evidence="1">
    <location>
        <begin position="55"/>
        <end position="250"/>
    </location>
</feature>
<dbReference type="Proteomes" id="UP000293195">
    <property type="component" value="Unassembled WGS sequence"/>
</dbReference>
<evidence type="ECO:0000313" key="4">
    <source>
        <dbReference type="Proteomes" id="UP000292340"/>
    </source>
</evidence>
<sequence>MSSSEMIAELAARLRRLADGISTDCSEDPREESRNVLRKAAMELEQGVVKSHSHDDSYVLVLLDAHGHPFNDDIFYRSTDQSYPALDRDNPFNIKKRLHEAIRKHLIDASSAATPHTNTQERSVKVSFAATLGTSRIVVRVYANTTKLENDLLRPLQQFAVQFSSMDSDFDFLCVRDEAMVELKVVDAFQAARKDPDCKHVFLAAWNRPGYISMLQTHSENVTLIQGYGMGAGAKFISLTCAVISIPEVFSKPLEQDLFVSLISRSAEKHIITAIVSDKVPCKDGHCGRSHTKTNPDDMGKKIVPRPFTNILHQPGSLPRVHEAIPGRIPVNAKGQRLDYYTQMPSISD</sequence>
<keyword evidence="5" id="KW-1185">Reference proteome</keyword>
<accession>A0A4V1WT24</accession>
<gene>
    <name evidence="2" type="ORF">AA0115_g13033</name>
    <name evidence="3" type="ORF">AA0119_g13434</name>
</gene>
<evidence type="ECO:0000313" key="3">
    <source>
        <dbReference type="EMBL" id="RYN82542.1"/>
    </source>
</evidence>
<evidence type="ECO:0000313" key="2">
    <source>
        <dbReference type="EMBL" id="RYN15508.1"/>
    </source>
</evidence>
<comment type="caution">
    <text evidence="2">The sequence shown here is derived from an EMBL/GenBank/DDBJ whole genome shotgun (WGS) entry which is preliminary data.</text>
</comment>